<sequence length="570" mass="64619">MLGRCRSFFKVGRGMSSLVRSTPPVYNTNLVISDFREERSSILKDIFRSELQKNLSYPDVLPNDVYHQLMEDMKDTKSFASLERRCRTEIGSIWGSISERDFISKTESLFTSMHYVKEPLEAYGNAALKTKYSNSILEQNLAIGLCLFDELSLNLDPSNINLVATRDKDTFILNGKKTFVFNGSNAAAYFFMGHNLDNENKLTTFLIPSDVSGIQQSPCDTLVGHENSHFCSIELNNVVIPADCVMGDVGSQVLDKGFFSSDSKLYRAARIASVLRILLDDAIQHCHHAVLSDSPLSDSKIIRNKISKCASQIYALESMIYMTTGLADVQKVPDYSLDAISCKLYSESIIMDVVKNVFDILGERSCHLNEVFFSTSKELFASSLYGNDNHFLKLHLGDQAFEDFSTFPKKENKTLKDLFKIYANLRSIRLKKCWNLHHYLLLKNKVHPSFEKSADLVENSIIYLNGTIINAVMNKRSNEEELLLRIGEAGTLVHSMFCTLIRGSRSYCNGLRHADLEKYLCQLYIVNCSQSLERLLFCEENVPPKPYTKEIMDILIFSGEFVSFHPLDKS</sequence>
<dbReference type="InterPro" id="IPR049448">
    <property type="entry name" value="ACAD9/ACADV-like_C"/>
</dbReference>
<comment type="cofactor">
    <cofactor evidence="1 9">
        <name>FAD</name>
        <dbReference type="ChEBI" id="CHEBI:57692"/>
    </cofactor>
</comment>
<dbReference type="GO" id="GO:0006631">
    <property type="term" value="P:fatty acid metabolic process"/>
    <property type="evidence" value="ECO:0007669"/>
    <property type="project" value="UniProtKB-ARBA"/>
</dbReference>
<evidence type="ECO:0000256" key="6">
    <source>
        <dbReference type="ARBA" id="ARBA00022946"/>
    </source>
</evidence>
<keyword evidence="6" id="KW-0809">Transit peptide</keyword>
<dbReference type="GO" id="GO:0003995">
    <property type="term" value="F:acyl-CoA dehydrogenase activity"/>
    <property type="evidence" value="ECO:0007669"/>
    <property type="project" value="TreeGrafter"/>
</dbReference>
<dbReference type="Gene3D" id="2.40.110.10">
    <property type="entry name" value="Butyryl-CoA Dehydrogenase, subunit A, domain 2"/>
    <property type="match status" value="1"/>
</dbReference>
<dbReference type="GO" id="GO:0050660">
    <property type="term" value="F:flavin adenine dinucleotide binding"/>
    <property type="evidence" value="ECO:0007669"/>
    <property type="project" value="InterPro"/>
</dbReference>
<dbReference type="AlphaFoldDB" id="A0A0K2SX37"/>
<protein>
    <submittedName>
        <fullName evidence="13">AcylCoA dehydrogenase family member 9, mitochondriallike [Aplysia californica]</fullName>
    </submittedName>
</protein>
<name>A0A0K2SX37_LEPSM</name>
<dbReference type="SUPFAM" id="SSF47203">
    <property type="entry name" value="Acyl-CoA dehydrogenase C-terminal domain-like"/>
    <property type="match status" value="1"/>
</dbReference>
<comment type="subcellular location">
    <subcellularLocation>
        <location evidence="2">Mitochondrion</location>
    </subcellularLocation>
</comment>
<evidence type="ECO:0000256" key="5">
    <source>
        <dbReference type="ARBA" id="ARBA00022827"/>
    </source>
</evidence>
<evidence type="ECO:0000259" key="10">
    <source>
        <dbReference type="Pfam" id="PF00441"/>
    </source>
</evidence>
<keyword evidence="8" id="KW-0496">Mitochondrion</keyword>
<comment type="similarity">
    <text evidence="3 9">Belongs to the acyl-CoA dehydrogenase family.</text>
</comment>
<dbReference type="InterPro" id="IPR037069">
    <property type="entry name" value="AcylCoA_DH/ox_N_sf"/>
</dbReference>
<dbReference type="EMBL" id="HACA01000734">
    <property type="protein sequence ID" value="CDW18095.1"/>
    <property type="molecule type" value="Transcribed_RNA"/>
</dbReference>
<dbReference type="PANTHER" id="PTHR43884:SF9">
    <property type="entry name" value="COMPLEX I ASSEMBLY FACTOR ACAD9, MITOCHONDRIAL"/>
    <property type="match status" value="1"/>
</dbReference>
<dbReference type="Pfam" id="PF21343">
    <property type="entry name" value="ACAD9-ACADV_C"/>
    <property type="match status" value="1"/>
</dbReference>
<dbReference type="InterPro" id="IPR046373">
    <property type="entry name" value="Acyl-CoA_Oxase/DH_mid-dom_sf"/>
</dbReference>
<dbReference type="PANTHER" id="PTHR43884">
    <property type="entry name" value="ACYL-COA DEHYDROGENASE"/>
    <property type="match status" value="1"/>
</dbReference>
<evidence type="ECO:0000256" key="3">
    <source>
        <dbReference type="ARBA" id="ARBA00009347"/>
    </source>
</evidence>
<dbReference type="GO" id="GO:0005739">
    <property type="term" value="C:mitochondrion"/>
    <property type="evidence" value="ECO:0007669"/>
    <property type="project" value="UniProtKB-SubCell"/>
</dbReference>
<dbReference type="InterPro" id="IPR036250">
    <property type="entry name" value="AcylCo_DH-like_C"/>
</dbReference>
<dbReference type="OrthoDB" id="354at2759"/>
<dbReference type="Pfam" id="PF00441">
    <property type="entry name" value="Acyl-CoA_dh_1"/>
    <property type="match status" value="1"/>
</dbReference>
<feature type="domain" description="ACAD9/ACADV-like C-terminal" evidence="12">
    <location>
        <begin position="448"/>
        <end position="536"/>
    </location>
</feature>
<dbReference type="SUPFAM" id="SSF56645">
    <property type="entry name" value="Acyl-CoA dehydrogenase NM domain-like"/>
    <property type="match status" value="1"/>
</dbReference>
<feature type="domain" description="Acyl-CoA dehydrogenase/oxidase C-terminal" evidence="10">
    <location>
        <begin position="267"/>
        <end position="367"/>
    </location>
</feature>
<dbReference type="Gene3D" id="1.20.140.10">
    <property type="entry name" value="Butyryl-CoA Dehydrogenase, subunit A, domain 3"/>
    <property type="match status" value="2"/>
</dbReference>
<evidence type="ECO:0000259" key="12">
    <source>
        <dbReference type="Pfam" id="PF21343"/>
    </source>
</evidence>
<evidence type="ECO:0000256" key="4">
    <source>
        <dbReference type="ARBA" id="ARBA00022630"/>
    </source>
</evidence>
<dbReference type="InterPro" id="IPR009100">
    <property type="entry name" value="AcylCoA_DH/oxidase_NM_dom_sf"/>
</dbReference>
<dbReference type="Pfam" id="PF02770">
    <property type="entry name" value="Acyl-CoA_dh_M"/>
    <property type="match status" value="1"/>
</dbReference>
<dbReference type="InterPro" id="IPR006091">
    <property type="entry name" value="Acyl-CoA_Oxase/DH_mid-dom"/>
</dbReference>
<keyword evidence="7 9" id="KW-0560">Oxidoreductase</keyword>
<feature type="domain" description="Acyl-CoA oxidase/dehydrogenase middle" evidence="11">
    <location>
        <begin position="158"/>
        <end position="238"/>
    </location>
</feature>
<dbReference type="Gene3D" id="1.10.540.10">
    <property type="entry name" value="Acyl-CoA dehydrogenase/oxidase, N-terminal domain"/>
    <property type="match status" value="1"/>
</dbReference>
<evidence type="ECO:0000313" key="13">
    <source>
        <dbReference type="EMBL" id="CDW18095.1"/>
    </source>
</evidence>
<keyword evidence="5 9" id="KW-0274">FAD</keyword>
<reference evidence="13" key="1">
    <citation type="submission" date="2014-05" db="EMBL/GenBank/DDBJ databases">
        <authorList>
            <person name="Chronopoulou M."/>
        </authorList>
    </citation>
    <scope>NUCLEOTIDE SEQUENCE</scope>
    <source>
        <tissue evidence="13">Whole organism</tissue>
    </source>
</reference>
<dbReference type="InterPro" id="IPR009075">
    <property type="entry name" value="AcylCo_DH/oxidase_C"/>
</dbReference>
<evidence type="ECO:0000256" key="8">
    <source>
        <dbReference type="ARBA" id="ARBA00023128"/>
    </source>
</evidence>
<proteinExistence type="inferred from homology"/>
<evidence type="ECO:0000256" key="9">
    <source>
        <dbReference type="RuleBase" id="RU362125"/>
    </source>
</evidence>
<accession>A0A0K2SX37</accession>
<evidence type="ECO:0000256" key="1">
    <source>
        <dbReference type="ARBA" id="ARBA00001974"/>
    </source>
</evidence>
<evidence type="ECO:0000256" key="7">
    <source>
        <dbReference type="ARBA" id="ARBA00023002"/>
    </source>
</evidence>
<evidence type="ECO:0000259" key="11">
    <source>
        <dbReference type="Pfam" id="PF02770"/>
    </source>
</evidence>
<evidence type="ECO:0000256" key="2">
    <source>
        <dbReference type="ARBA" id="ARBA00004173"/>
    </source>
</evidence>
<keyword evidence="4 9" id="KW-0285">Flavoprotein</keyword>
<organism evidence="13">
    <name type="scientific">Lepeophtheirus salmonis</name>
    <name type="common">Salmon louse</name>
    <name type="synonym">Caligus salmonis</name>
    <dbReference type="NCBI Taxonomy" id="72036"/>
    <lineage>
        <taxon>Eukaryota</taxon>
        <taxon>Metazoa</taxon>
        <taxon>Ecdysozoa</taxon>
        <taxon>Arthropoda</taxon>
        <taxon>Crustacea</taxon>
        <taxon>Multicrustacea</taxon>
        <taxon>Hexanauplia</taxon>
        <taxon>Copepoda</taxon>
        <taxon>Siphonostomatoida</taxon>
        <taxon>Caligidae</taxon>
        <taxon>Lepeophtheirus</taxon>
    </lineage>
</organism>